<dbReference type="InterPro" id="IPR007253">
    <property type="entry name" value="Cell_wall-bd_2"/>
</dbReference>
<dbReference type="SUPFAM" id="SSF49785">
    <property type="entry name" value="Galactose-binding domain-like"/>
    <property type="match status" value="1"/>
</dbReference>
<dbReference type="InterPro" id="IPR038637">
    <property type="entry name" value="NPCBM_sf"/>
</dbReference>
<feature type="signal peptide" evidence="1">
    <location>
        <begin position="1"/>
        <end position="26"/>
    </location>
</feature>
<evidence type="ECO:0000259" key="2">
    <source>
        <dbReference type="Pfam" id="PF08305"/>
    </source>
</evidence>
<organism evidence="3 4">
    <name type="scientific">Kineococcus rhizosphaerae</name>
    <dbReference type="NCBI Taxonomy" id="559628"/>
    <lineage>
        <taxon>Bacteria</taxon>
        <taxon>Bacillati</taxon>
        <taxon>Actinomycetota</taxon>
        <taxon>Actinomycetes</taxon>
        <taxon>Kineosporiales</taxon>
        <taxon>Kineosporiaceae</taxon>
        <taxon>Kineococcus</taxon>
    </lineage>
</organism>
<keyword evidence="4" id="KW-1185">Reference proteome</keyword>
<dbReference type="EMBL" id="PVZF01000001">
    <property type="protein sequence ID" value="PRY17915.1"/>
    <property type="molecule type" value="Genomic_DNA"/>
</dbReference>
<dbReference type="Gene3D" id="3.40.50.12090">
    <property type="match status" value="2"/>
</dbReference>
<dbReference type="InterPro" id="IPR008979">
    <property type="entry name" value="Galactose-bd-like_sf"/>
</dbReference>
<dbReference type="Proteomes" id="UP000238083">
    <property type="component" value="Unassembled WGS sequence"/>
</dbReference>
<dbReference type="Pfam" id="PF08305">
    <property type="entry name" value="NPCBM"/>
    <property type="match status" value="1"/>
</dbReference>
<dbReference type="InterPro" id="IPR013222">
    <property type="entry name" value="Glyco_hyd_98_carb-bd"/>
</dbReference>
<name>A0A2T0R9S5_9ACTN</name>
<evidence type="ECO:0000256" key="1">
    <source>
        <dbReference type="SAM" id="SignalP"/>
    </source>
</evidence>
<dbReference type="OrthoDB" id="5188291at2"/>
<reference evidence="3 4" key="1">
    <citation type="submission" date="2018-03" db="EMBL/GenBank/DDBJ databases">
        <title>Genomic Encyclopedia of Archaeal and Bacterial Type Strains, Phase II (KMG-II): from individual species to whole genera.</title>
        <authorList>
            <person name="Goeker M."/>
        </authorList>
    </citation>
    <scope>NUCLEOTIDE SEQUENCE [LARGE SCALE GENOMIC DNA]</scope>
    <source>
        <strain evidence="3 4">DSM 19711</strain>
    </source>
</reference>
<feature type="domain" description="Glycosyl hydrolase family 98 putative carbohydrate-binding module" evidence="2">
    <location>
        <begin position="389"/>
        <end position="458"/>
    </location>
</feature>
<dbReference type="RefSeq" id="WP_106206037.1">
    <property type="nucleotide sequence ID" value="NZ_PVZF01000001.1"/>
</dbReference>
<proteinExistence type="predicted"/>
<sequence>MFPQTTRRTRRITAAAVLAGLGVALAAGPAGASPISSLRTWGSDRYATSVVLEDNPLEATTAYLVTGEKFPDGLTASAIAGQDYANVYLTAKAQIPQVVRERIGNAQKIVVVGSEASISNDAWKWLQQNTRAQLSRVAGDDRYATAAALSASRFTTPGVANVLVATGENYPDALAASASAAKLGVPLLLVTRSGIPAATRAELQRLAPGKITVVGGEASVSAAAAAELAGLTTGPVDRIAGADRYETSAKLSKAFFPNRTPGAYVVAGDDWPDAITAGAAAGREGHGSTVLPPHGPLLITPSTCVPQSVNLAIEAADPVVLTAVGGTDRYTDVAAKRTSCGSEGKKYLEDFAKPTGNARFEIDHATLNGVFYPRTVSYDTDPRNSEYRTWALGSKYSRFTAQVGVDDSNTSGLTSTVDVYGDERLLGSYPVSVGHSVAVDVDVRGVDNLKVVTTSSARTAVKVDDNNVYLGDAAIR</sequence>
<dbReference type="AlphaFoldDB" id="A0A2T0R9S5"/>
<accession>A0A2T0R9S5</accession>
<keyword evidence="1" id="KW-0732">Signal</keyword>
<comment type="caution">
    <text evidence="3">The sequence shown here is derived from an EMBL/GenBank/DDBJ whole genome shotgun (WGS) entry which is preliminary data.</text>
</comment>
<dbReference type="PANTHER" id="PTHR30032">
    <property type="entry name" value="N-ACETYLMURAMOYL-L-ALANINE AMIDASE-RELATED"/>
    <property type="match status" value="1"/>
</dbReference>
<gene>
    <name evidence="3" type="ORF">CLV37_101157</name>
</gene>
<evidence type="ECO:0000313" key="3">
    <source>
        <dbReference type="EMBL" id="PRY17915.1"/>
    </source>
</evidence>
<protein>
    <submittedName>
        <fullName evidence="3">NPCBM/NEW2 domain-containing protein</fullName>
    </submittedName>
</protein>
<evidence type="ECO:0000313" key="4">
    <source>
        <dbReference type="Proteomes" id="UP000238083"/>
    </source>
</evidence>
<dbReference type="PANTHER" id="PTHR30032:SF8">
    <property type="entry name" value="GERMINATION-SPECIFIC N-ACETYLMURAMOYL-L-ALANINE AMIDASE"/>
    <property type="match status" value="1"/>
</dbReference>
<feature type="chain" id="PRO_5039464220" evidence="1">
    <location>
        <begin position="27"/>
        <end position="476"/>
    </location>
</feature>
<dbReference type="InterPro" id="IPR051922">
    <property type="entry name" value="Bact_Sporulation_Assoc"/>
</dbReference>
<dbReference type="Gene3D" id="2.60.120.1060">
    <property type="entry name" value="NPCBM/NEW2 domain"/>
    <property type="match status" value="1"/>
</dbReference>
<dbReference type="Pfam" id="PF04122">
    <property type="entry name" value="CW_binding_2"/>
    <property type="match status" value="3"/>
</dbReference>